<reference evidence="1" key="1">
    <citation type="submission" date="2020-06" db="EMBL/GenBank/DDBJ databases">
        <authorList>
            <person name="Li T."/>
            <person name="Hu X."/>
            <person name="Zhang T."/>
            <person name="Song X."/>
            <person name="Zhang H."/>
            <person name="Dai N."/>
            <person name="Sheng W."/>
            <person name="Hou X."/>
            <person name="Wei L."/>
        </authorList>
    </citation>
    <scope>NUCLEOTIDE SEQUENCE</scope>
    <source>
        <strain evidence="1">KEN1</strain>
        <tissue evidence="1">Leaf</tissue>
    </source>
</reference>
<accession>A0AAW2XPH1</accession>
<sequence>MTTYNLGLVMCLWADDRDFLLRPVLREEVKEAVFDIDEDKAPGPDGFSSSFYKAAWPVIGDEVTRAVQDFFISGKLLKQINSTLLCLIQKRMQGFMAKLVSPSQNAFVPDWIEECITTTSFSVSLNGGLYGYFPGARGLRQGDPISPYLFVLAMEVLQLLLHQLVDQSEGFHYHYQCKEINLINLGFADDLIL</sequence>
<gene>
    <name evidence="1" type="ORF">Slati_0887500</name>
</gene>
<dbReference type="PANTHER" id="PTHR46890:SF48">
    <property type="entry name" value="RNA-DIRECTED DNA POLYMERASE"/>
    <property type="match status" value="1"/>
</dbReference>
<dbReference type="EMBL" id="JACGWN010000003">
    <property type="protein sequence ID" value="KAL0455483.1"/>
    <property type="molecule type" value="Genomic_DNA"/>
</dbReference>
<reference evidence="1" key="2">
    <citation type="journal article" date="2024" name="Plant">
        <title>Genomic evolution and insights into agronomic trait innovations of Sesamum species.</title>
        <authorList>
            <person name="Miao H."/>
            <person name="Wang L."/>
            <person name="Qu L."/>
            <person name="Liu H."/>
            <person name="Sun Y."/>
            <person name="Le M."/>
            <person name="Wang Q."/>
            <person name="Wei S."/>
            <person name="Zheng Y."/>
            <person name="Lin W."/>
            <person name="Duan Y."/>
            <person name="Cao H."/>
            <person name="Xiong S."/>
            <person name="Wang X."/>
            <person name="Wei L."/>
            <person name="Li C."/>
            <person name="Ma Q."/>
            <person name="Ju M."/>
            <person name="Zhao R."/>
            <person name="Li G."/>
            <person name="Mu C."/>
            <person name="Tian Q."/>
            <person name="Mei H."/>
            <person name="Zhang T."/>
            <person name="Gao T."/>
            <person name="Zhang H."/>
        </authorList>
    </citation>
    <scope>NUCLEOTIDE SEQUENCE</scope>
    <source>
        <strain evidence="1">KEN1</strain>
    </source>
</reference>
<dbReference type="PANTHER" id="PTHR46890">
    <property type="entry name" value="NON-LTR RETROLELEMENT REVERSE TRANSCRIPTASE-LIKE PROTEIN-RELATED"/>
    <property type="match status" value="1"/>
</dbReference>
<proteinExistence type="predicted"/>
<comment type="caution">
    <text evidence="1">The sequence shown here is derived from an EMBL/GenBank/DDBJ whole genome shotgun (WGS) entry which is preliminary data.</text>
</comment>
<evidence type="ECO:0000313" key="1">
    <source>
        <dbReference type="EMBL" id="KAL0455483.1"/>
    </source>
</evidence>
<organism evidence="1">
    <name type="scientific">Sesamum latifolium</name>
    <dbReference type="NCBI Taxonomy" id="2727402"/>
    <lineage>
        <taxon>Eukaryota</taxon>
        <taxon>Viridiplantae</taxon>
        <taxon>Streptophyta</taxon>
        <taxon>Embryophyta</taxon>
        <taxon>Tracheophyta</taxon>
        <taxon>Spermatophyta</taxon>
        <taxon>Magnoliopsida</taxon>
        <taxon>eudicotyledons</taxon>
        <taxon>Gunneridae</taxon>
        <taxon>Pentapetalae</taxon>
        <taxon>asterids</taxon>
        <taxon>lamiids</taxon>
        <taxon>Lamiales</taxon>
        <taxon>Pedaliaceae</taxon>
        <taxon>Sesamum</taxon>
    </lineage>
</organism>
<protein>
    <submittedName>
        <fullName evidence="1">Mitochondrial protein</fullName>
    </submittedName>
</protein>
<dbReference type="InterPro" id="IPR052343">
    <property type="entry name" value="Retrotransposon-Effector_Assoc"/>
</dbReference>
<name>A0AAW2XPH1_9LAMI</name>
<dbReference type="AlphaFoldDB" id="A0AAW2XPH1"/>